<proteinExistence type="predicted"/>
<evidence type="ECO:0000256" key="2">
    <source>
        <dbReference type="ARBA" id="ARBA00023125"/>
    </source>
</evidence>
<reference evidence="7 8" key="1">
    <citation type="submission" date="2016-12" db="EMBL/GenBank/DDBJ databases">
        <title>Genomic comparison of strains in the 'Actinomyces naeslundii' group.</title>
        <authorList>
            <person name="Mughal S.R."/>
            <person name="Do T."/>
            <person name="Gilbert S.C."/>
            <person name="Witherden E.A."/>
            <person name="Didelot X."/>
            <person name="Beighton D."/>
        </authorList>
    </citation>
    <scope>NUCLEOTIDE SEQUENCE [LARGE SCALE GENOMIC DNA]</scope>
    <source>
        <strain evidence="7 8">G53E</strain>
    </source>
</reference>
<dbReference type="InterPro" id="IPR023772">
    <property type="entry name" value="DNA-bd_HTH_TetR-type_CS"/>
</dbReference>
<gene>
    <name evidence="7" type="ORF">BKH15_02975</name>
</gene>
<dbReference type="InterPro" id="IPR050109">
    <property type="entry name" value="HTH-type_TetR-like_transc_reg"/>
</dbReference>
<evidence type="ECO:0000256" key="3">
    <source>
        <dbReference type="ARBA" id="ARBA00023163"/>
    </source>
</evidence>
<dbReference type="AlphaFoldDB" id="A0A1Q8XFU2"/>
<dbReference type="InterPro" id="IPR009057">
    <property type="entry name" value="Homeodomain-like_sf"/>
</dbReference>
<evidence type="ECO:0000256" key="5">
    <source>
        <dbReference type="SAM" id="MobiDB-lite"/>
    </source>
</evidence>
<dbReference type="GO" id="GO:0045892">
    <property type="term" value="P:negative regulation of DNA-templated transcription"/>
    <property type="evidence" value="ECO:0007669"/>
    <property type="project" value="UniProtKB-ARBA"/>
</dbReference>
<dbReference type="InterPro" id="IPR001647">
    <property type="entry name" value="HTH_TetR"/>
</dbReference>
<keyword evidence="2 4" id="KW-0238">DNA-binding</keyword>
<feature type="region of interest" description="Disordered" evidence="5">
    <location>
        <begin position="86"/>
        <end position="105"/>
    </location>
</feature>
<dbReference type="Gene3D" id="1.10.357.10">
    <property type="entry name" value="Tetracycline Repressor, domain 2"/>
    <property type="match status" value="1"/>
</dbReference>
<dbReference type="GO" id="GO:0003700">
    <property type="term" value="F:DNA-binding transcription factor activity"/>
    <property type="evidence" value="ECO:0007669"/>
    <property type="project" value="TreeGrafter"/>
</dbReference>
<keyword evidence="1" id="KW-0805">Transcription regulation</keyword>
<dbReference type="Pfam" id="PF00440">
    <property type="entry name" value="TetR_N"/>
    <property type="match status" value="1"/>
</dbReference>
<name>A0A1Q8XFU2_9ACTO</name>
<feature type="compositionally biased region" description="Polar residues" evidence="5">
    <location>
        <begin position="253"/>
        <end position="263"/>
    </location>
</feature>
<dbReference type="PANTHER" id="PTHR30055">
    <property type="entry name" value="HTH-TYPE TRANSCRIPTIONAL REGULATOR RUTR"/>
    <property type="match status" value="1"/>
</dbReference>
<keyword evidence="3" id="KW-0804">Transcription</keyword>
<evidence type="ECO:0000259" key="6">
    <source>
        <dbReference type="PROSITE" id="PS50977"/>
    </source>
</evidence>
<evidence type="ECO:0000313" key="7">
    <source>
        <dbReference type="EMBL" id="OLO79215.1"/>
    </source>
</evidence>
<dbReference type="EMBL" id="MSKW01000005">
    <property type="protein sequence ID" value="OLO79215.1"/>
    <property type="molecule type" value="Genomic_DNA"/>
</dbReference>
<sequence>MAAKRTRMSASERREQLIAVARGLFAERGFDATSVEEVAARAQVSKPVVYEHFGGKEGLYAVVVDREITTISTAISSAIADPAADAAAAPEAERHETGGSDASGSASRIAERAALALLTYIEDSPDGFRILSAGSDRAAGTYSTLLADVAIEVSGILASQFAAHDLDPRTAPLYAQMLVGIVAMPAQWWLENRSMSKEEVAAHMVNLAWNGLRGMKAEPTLHSGPADNSHGSEGASGAGTDSRTEGSIHRHSATSATESPDAP</sequence>
<feature type="region of interest" description="Disordered" evidence="5">
    <location>
        <begin position="216"/>
        <end position="263"/>
    </location>
</feature>
<dbReference type="InterPro" id="IPR036271">
    <property type="entry name" value="Tet_transcr_reg_TetR-rel_C_sf"/>
</dbReference>
<dbReference type="PRINTS" id="PR00455">
    <property type="entry name" value="HTHTETR"/>
</dbReference>
<evidence type="ECO:0000256" key="4">
    <source>
        <dbReference type="PROSITE-ProRule" id="PRU00335"/>
    </source>
</evidence>
<protein>
    <submittedName>
        <fullName evidence="7">TetR family transcriptional regulator</fullName>
    </submittedName>
</protein>
<dbReference type="SUPFAM" id="SSF48498">
    <property type="entry name" value="Tetracyclin repressor-like, C-terminal domain"/>
    <property type="match status" value="1"/>
</dbReference>
<dbReference type="Proteomes" id="UP000186769">
    <property type="component" value="Unassembled WGS sequence"/>
</dbReference>
<evidence type="ECO:0000256" key="1">
    <source>
        <dbReference type="ARBA" id="ARBA00023015"/>
    </source>
</evidence>
<feature type="DNA-binding region" description="H-T-H motif" evidence="4">
    <location>
        <begin position="34"/>
        <end position="53"/>
    </location>
</feature>
<accession>A0A1Q8XFU2</accession>
<dbReference type="RefSeq" id="WP_075414149.1">
    <property type="nucleotide sequence ID" value="NZ_MSKW01000005.1"/>
</dbReference>
<evidence type="ECO:0000313" key="8">
    <source>
        <dbReference type="Proteomes" id="UP000186769"/>
    </source>
</evidence>
<dbReference type="Pfam" id="PF19344">
    <property type="entry name" value="TetR_C_32"/>
    <property type="match status" value="1"/>
</dbReference>
<dbReference type="SUPFAM" id="SSF46689">
    <property type="entry name" value="Homeodomain-like"/>
    <property type="match status" value="1"/>
</dbReference>
<organism evidence="7 8">
    <name type="scientific">Actinomyces oris</name>
    <dbReference type="NCBI Taxonomy" id="544580"/>
    <lineage>
        <taxon>Bacteria</taxon>
        <taxon>Bacillati</taxon>
        <taxon>Actinomycetota</taxon>
        <taxon>Actinomycetes</taxon>
        <taxon>Actinomycetales</taxon>
        <taxon>Actinomycetaceae</taxon>
        <taxon>Actinomyces</taxon>
    </lineage>
</organism>
<dbReference type="InterPro" id="IPR045823">
    <property type="entry name" value="TetR_C_32"/>
</dbReference>
<dbReference type="PANTHER" id="PTHR30055:SF227">
    <property type="entry name" value="TRANSCRIPTIONAL REGULATORY PROTEIN (PROBABLY TETR-FAMILY)-RELATED"/>
    <property type="match status" value="1"/>
</dbReference>
<dbReference type="PROSITE" id="PS50977">
    <property type="entry name" value="HTH_TETR_2"/>
    <property type="match status" value="1"/>
</dbReference>
<dbReference type="PROSITE" id="PS01081">
    <property type="entry name" value="HTH_TETR_1"/>
    <property type="match status" value="1"/>
</dbReference>
<dbReference type="GO" id="GO:0000976">
    <property type="term" value="F:transcription cis-regulatory region binding"/>
    <property type="evidence" value="ECO:0007669"/>
    <property type="project" value="TreeGrafter"/>
</dbReference>
<dbReference type="FunFam" id="1.10.10.60:FF:000141">
    <property type="entry name" value="TetR family transcriptional regulator"/>
    <property type="match status" value="1"/>
</dbReference>
<comment type="caution">
    <text evidence="7">The sequence shown here is derived from an EMBL/GenBank/DDBJ whole genome shotgun (WGS) entry which is preliminary data.</text>
</comment>
<feature type="domain" description="HTH tetR-type" evidence="6">
    <location>
        <begin position="11"/>
        <end position="71"/>
    </location>
</feature>